<dbReference type="RefSeq" id="WP_102845431.1">
    <property type="nucleotide sequence ID" value="NZ_PDZR01000042.1"/>
</dbReference>
<dbReference type="GO" id="GO:0005975">
    <property type="term" value="P:carbohydrate metabolic process"/>
    <property type="evidence" value="ECO:0007669"/>
    <property type="project" value="InterPro"/>
</dbReference>
<dbReference type="Pfam" id="PF01263">
    <property type="entry name" value="Aldose_epim"/>
    <property type="match status" value="1"/>
</dbReference>
<dbReference type="AlphaFoldDB" id="A0A2J7TBW2"/>
<gene>
    <name evidence="1" type="ORF">CR492_19715</name>
</gene>
<dbReference type="GO" id="GO:0016853">
    <property type="term" value="F:isomerase activity"/>
    <property type="evidence" value="ECO:0007669"/>
    <property type="project" value="InterPro"/>
</dbReference>
<dbReference type="Gene3D" id="2.70.98.10">
    <property type="match status" value="1"/>
</dbReference>
<name>A0A2J7TBW2_METSI</name>
<dbReference type="Proteomes" id="UP000236286">
    <property type="component" value="Unassembled WGS sequence"/>
</dbReference>
<reference evidence="1 2" key="1">
    <citation type="submission" date="2017-10" db="EMBL/GenBank/DDBJ databases">
        <title>Genome announcement of Methylocella silvestris TVC from permafrost.</title>
        <authorList>
            <person name="Wang J."/>
            <person name="Geng K."/>
            <person name="Ul-Haque F."/>
            <person name="Crombie A.T."/>
            <person name="Street L.E."/>
            <person name="Wookey P.A."/>
            <person name="Murrell J.C."/>
            <person name="Pratscher J."/>
        </authorList>
    </citation>
    <scope>NUCLEOTIDE SEQUENCE [LARGE SCALE GENOMIC DNA]</scope>
    <source>
        <strain evidence="1 2">TVC</strain>
    </source>
</reference>
<proteinExistence type="predicted"/>
<dbReference type="InterPro" id="IPR037481">
    <property type="entry name" value="LacX"/>
</dbReference>
<dbReference type="InterPro" id="IPR014718">
    <property type="entry name" value="GH-type_carb-bd"/>
</dbReference>
<organism evidence="1 2">
    <name type="scientific">Methylocella silvestris</name>
    <dbReference type="NCBI Taxonomy" id="199596"/>
    <lineage>
        <taxon>Bacteria</taxon>
        <taxon>Pseudomonadati</taxon>
        <taxon>Pseudomonadota</taxon>
        <taxon>Alphaproteobacteria</taxon>
        <taxon>Hyphomicrobiales</taxon>
        <taxon>Beijerinckiaceae</taxon>
        <taxon>Methylocella</taxon>
    </lineage>
</organism>
<dbReference type="EMBL" id="PDZR01000042">
    <property type="protein sequence ID" value="PNG24249.1"/>
    <property type="molecule type" value="Genomic_DNA"/>
</dbReference>
<accession>A0A2J7TBW2</accession>
<evidence type="ECO:0000313" key="1">
    <source>
        <dbReference type="EMBL" id="PNG24249.1"/>
    </source>
</evidence>
<sequence>MEHKIRDGRLSAVITAAGAELTSLTDPEGTEYIWQAGPAWPRYAPVLFPIVGRLNEDLLTHDGKSYRMTQHGFARDRVFSWMARAADSCSLQLVDDEETRAKYPFSFRLELSYRLAGGELHVGFAVVNTGAEILPASFGAHPAFNWPLRPDIAQEDYALLFSEEEPAPIRRLAGGLLKPEELATPIEGKRLALRENLFEADAIILDRVASRSVRFAAPQGPGVEVEWEGFRELGLWMKPGARFLCIEPWLGAASPVGFEGPFAAKPGLALIAPGETRSAEMRIRAI</sequence>
<dbReference type="GO" id="GO:0030246">
    <property type="term" value="F:carbohydrate binding"/>
    <property type="evidence" value="ECO:0007669"/>
    <property type="project" value="InterPro"/>
</dbReference>
<evidence type="ECO:0000313" key="2">
    <source>
        <dbReference type="Proteomes" id="UP000236286"/>
    </source>
</evidence>
<dbReference type="CDD" id="cd09024">
    <property type="entry name" value="Aldose_epim_lacX"/>
    <property type="match status" value="1"/>
</dbReference>
<protein>
    <submittedName>
        <fullName evidence="1">Aldose epimerase</fullName>
    </submittedName>
</protein>
<dbReference type="OrthoDB" id="9795355at2"/>
<dbReference type="InterPro" id="IPR011013">
    <property type="entry name" value="Gal_mutarotase_sf_dom"/>
</dbReference>
<dbReference type="InterPro" id="IPR008183">
    <property type="entry name" value="Aldose_1/G6P_1-epimerase"/>
</dbReference>
<comment type="caution">
    <text evidence="1">The sequence shown here is derived from an EMBL/GenBank/DDBJ whole genome shotgun (WGS) entry which is preliminary data.</text>
</comment>
<dbReference type="SUPFAM" id="SSF74650">
    <property type="entry name" value="Galactose mutarotase-like"/>
    <property type="match status" value="1"/>
</dbReference>